<evidence type="ECO:0000313" key="1">
    <source>
        <dbReference type="EMBL" id="KAK3265955.1"/>
    </source>
</evidence>
<sequence length="377" mass="42339">MLRSTGLISESVREPSLAQLRTFVASNKDSLLREGKRNTYGGLLEIMETMKDTNVKSLEDFDDASIFAISAPATETRSAFPVVLEETEMILIIFTCREFLRNFARTRNMPHGGFLSLDGKHKVNWDGYPVEPVGTVDASSTFQLEAMCIVSAESKQSYTWLLEVLIDYATKEFPMGDPFHFEGKLDFSESDSADAIGSAARTLSASTGWTWLNCFMHSIVCNLTRKGATLHVLVRTDVEREQIKSMLKALAMYAWVPVFEFVMEEFLRFVARDNPAFATGFVNEYYPQGAAFMTELMLADEQVPETAKVPDVADPGMFWKGRWCSAYALPLVPVTQAAIEGKNPDVARRSALHTREVVTSYITRNHESKLGMKQKRK</sequence>
<comment type="caution">
    <text evidence="1">The sequence shown here is derived from an EMBL/GenBank/DDBJ whole genome shotgun (WGS) entry which is preliminary data.</text>
</comment>
<reference evidence="1 2" key="1">
    <citation type="journal article" date="2015" name="Genome Biol. Evol.">
        <title>Comparative Genomics of a Bacterivorous Green Alga Reveals Evolutionary Causalities and Consequences of Phago-Mixotrophic Mode of Nutrition.</title>
        <authorList>
            <person name="Burns J.A."/>
            <person name="Paasch A."/>
            <person name="Narechania A."/>
            <person name="Kim E."/>
        </authorList>
    </citation>
    <scope>NUCLEOTIDE SEQUENCE [LARGE SCALE GENOMIC DNA]</scope>
    <source>
        <strain evidence="1 2">PLY_AMNH</strain>
    </source>
</reference>
<evidence type="ECO:0000313" key="2">
    <source>
        <dbReference type="Proteomes" id="UP001190700"/>
    </source>
</evidence>
<dbReference type="AlphaFoldDB" id="A0AAE0KZA1"/>
<protein>
    <recommendedName>
        <fullName evidence="3">MULE transposase domain-containing protein</fullName>
    </recommendedName>
</protein>
<gene>
    <name evidence="1" type="ORF">CYMTET_25396</name>
</gene>
<evidence type="ECO:0008006" key="3">
    <source>
        <dbReference type="Google" id="ProtNLM"/>
    </source>
</evidence>
<accession>A0AAE0KZA1</accession>
<keyword evidence="2" id="KW-1185">Reference proteome</keyword>
<dbReference type="EMBL" id="LGRX02013561">
    <property type="protein sequence ID" value="KAK3265955.1"/>
    <property type="molecule type" value="Genomic_DNA"/>
</dbReference>
<dbReference type="Proteomes" id="UP001190700">
    <property type="component" value="Unassembled WGS sequence"/>
</dbReference>
<name>A0AAE0KZA1_9CHLO</name>
<organism evidence="1 2">
    <name type="scientific">Cymbomonas tetramitiformis</name>
    <dbReference type="NCBI Taxonomy" id="36881"/>
    <lineage>
        <taxon>Eukaryota</taxon>
        <taxon>Viridiplantae</taxon>
        <taxon>Chlorophyta</taxon>
        <taxon>Pyramimonadophyceae</taxon>
        <taxon>Pyramimonadales</taxon>
        <taxon>Pyramimonadaceae</taxon>
        <taxon>Cymbomonas</taxon>
    </lineage>
</organism>
<proteinExistence type="predicted"/>